<evidence type="ECO:0000313" key="3">
    <source>
        <dbReference type="Proteomes" id="UP000190837"/>
    </source>
</evidence>
<dbReference type="InterPro" id="IPR019613">
    <property type="entry name" value="DUF4198"/>
</dbReference>
<evidence type="ECO:0000256" key="1">
    <source>
        <dbReference type="SAM" id="SignalP"/>
    </source>
</evidence>
<feature type="signal peptide" evidence="1">
    <location>
        <begin position="1"/>
        <end position="19"/>
    </location>
</feature>
<dbReference type="Pfam" id="PF10670">
    <property type="entry name" value="DUF4198"/>
    <property type="match status" value="1"/>
</dbReference>
<dbReference type="AlphaFoldDB" id="A0A1C3H2R9"/>
<sequence>MKRTHLAALILIASSVASAHNVWIRPSSTQLSGEKDYVTIDNGASDFPFDVNHRGRPAENLHAYAPDGKEIEKENLMAGKLRTSYDAKLTQQGTHRFTDELHFIQFNYDDGGKSVRWRGSPEKYQKENPMADKKREKYKQLTLNTETFVTLGEPTAEVLKPAAKGLDLEYLTHPNELYAGETAKFRAVYDGKPLANARVRLAKDGMRYRTHDFIELKSDADGLITIDWPGAGMYWLSVEHEVPSDIVKDAPHALEYDAGLEVLPL</sequence>
<dbReference type="Proteomes" id="UP000190837">
    <property type="component" value="Unassembled WGS sequence"/>
</dbReference>
<reference evidence="3" key="1">
    <citation type="submission" date="2016-04" db="EMBL/GenBank/DDBJ databases">
        <authorList>
            <person name="Tagini F."/>
        </authorList>
    </citation>
    <scope>NUCLEOTIDE SEQUENCE [LARGE SCALE GENOMIC DNA]</scope>
    <source>
        <strain evidence="3">CHUV0807</strain>
    </source>
</reference>
<evidence type="ECO:0000313" key="2">
    <source>
        <dbReference type="EMBL" id="SAM59086.1"/>
    </source>
</evidence>
<name>A0A1C3H2R9_9GAMM</name>
<proteinExistence type="predicted"/>
<gene>
    <name evidence="2" type="ORF">CHUV0807_0527</name>
</gene>
<protein>
    <submittedName>
        <fullName evidence="2">Nikel transport family protein NikM</fullName>
    </submittedName>
</protein>
<organism evidence="2 3">
    <name type="scientific">Cardiobacterium hominis</name>
    <dbReference type="NCBI Taxonomy" id="2718"/>
    <lineage>
        <taxon>Bacteria</taxon>
        <taxon>Pseudomonadati</taxon>
        <taxon>Pseudomonadota</taxon>
        <taxon>Gammaproteobacteria</taxon>
        <taxon>Cardiobacteriales</taxon>
        <taxon>Cardiobacteriaceae</taxon>
        <taxon>Cardiobacterium</taxon>
    </lineage>
</organism>
<dbReference type="RefSeq" id="WP_048716336.1">
    <property type="nucleotide sequence ID" value="NZ_FKLO01000023.1"/>
</dbReference>
<keyword evidence="1" id="KW-0732">Signal</keyword>
<accession>A0A1C3H2R9</accession>
<feature type="chain" id="PRO_5008674769" evidence="1">
    <location>
        <begin position="20"/>
        <end position="265"/>
    </location>
</feature>
<dbReference type="EMBL" id="FKLO01000023">
    <property type="protein sequence ID" value="SAM59086.1"/>
    <property type="molecule type" value="Genomic_DNA"/>
</dbReference>